<evidence type="ECO:0000256" key="4">
    <source>
        <dbReference type="ARBA" id="ARBA00022741"/>
    </source>
</evidence>
<evidence type="ECO:0000259" key="12">
    <source>
        <dbReference type="Pfam" id="PF01225"/>
    </source>
</evidence>
<feature type="domain" description="Mur ligase N-terminal catalytic" evidence="12">
    <location>
        <begin position="47"/>
        <end position="94"/>
    </location>
</feature>
<dbReference type="PANTHER" id="PTHR43024:SF1">
    <property type="entry name" value="UDP-N-ACETYLMURAMOYL-TRIPEPTIDE--D-ALANYL-D-ALANINE LIGASE"/>
    <property type="match status" value="1"/>
</dbReference>
<evidence type="ECO:0000256" key="2">
    <source>
        <dbReference type="ARBA" id="ARBA00022598"/>
    </source>
</evidence>
<dbReference type="Gene3D" id="3.40.1190.10">
    <property type="entry name" value="Mur-like, catalytic domain"/>
    <property type="match status" value="1"/>
</dbReference>
<evidence type="ECO:0000313" key="15">
    <source>
        <dbReference type="EMBL" id="VTZ48628.1"/>
    </source>
</evidence>
<dbReference type="GO" id="GO:0071555">
    <property type="term" value="P:cell wall organization"/>
    <property type="evidence" value="ECO:0007669"/>
    <property type="project" value="UniProtKB-KW"/>
</dbReference>
<dbReference type="Pfam" id="PF08245">
    <property type="entry name" value="Mur_ligase_M"/>
    <property type="match status" value="1"/>
</dbReference>
<dbReference type="InterPro" id="IPR051046">
    <property type="entry name" value="MurCDEF_CellWall_CoF430Synth"/>
</dbReference>
<evidence type="ECO:0000259" key="14">
    <source>
        <dbReference type="Pfam" id="PF08245"/>
    </source>
</evidence>
<keyword evidence="5 10" id="KW-0067">ATP-binding</keyword>
<feature type="domain" description="Mur ligase C-terminal" evidence="13">
    <location>
        <begin position="348"/>
        <end position="471"/>
    </location>
</feature>
<evidence type="ECO:0000313" key="16">
    <source>
        <dbReference type="Proteomes" id="UP000485880"/>
    </source>
</evidence>
<dbReference type="AlphaFoldDB" id="A0A8B6M1C5"/>
<keyword evidence="3 10" id="KW-0132">Cell division</keyword>
<dbReference type="Gene3D" id="3.90.190.20">
    <property type="entry name" value="Mur ligase, C-terminal domain"/>
    <property type="match status" value="1"/>
</dbReference>
<proteinExistence type="inferred from homology"/>
<keyword evidence="4 10" id="KW-0547">Nucleotide-binding</keyword>
<evidence type="ECO:0000256" key="7">
    <source>
        <dbReference type="ARBA" id="ARBA00022984"/>
    </source>
</evidence>
<evidence type="ECO:0000256" key="1">
    <source>
        <dbReference type="ARBA" id="ARBA00022490"/>
    </source>
</evidence>
<feature type="binding site" evidence="10">
    <location>
        <begin position="134"/>
        <end position="140"/>
    </location>
    <ligand>
        <name>ATP</name>
        <dbReference type="ChEBI" id="CHEBI:30616"/>
    </ligand>
</feature>
<protein>
    <recommendedName>
        <fullName evidence="10 11">UDP-N-acetylmuramoyl-tripeptide--D-alanyl-D-alanine ligase</fullName>
        <ecNumber evidence="10 11">6.3.2.10</ecNumber>
    </recommendedName>
    <alternativeName>
        <fullName evidence="10">D-alanyl-D-alanine-adding enzyme</fullName>
    </alternativeName>
</protein>
<dbReference type="Pfam" id="PF02875">
    <property type="entry name" value="Mur_ligase_C"/>
    <property type="match status" value="1"/>
</dbReference>
<keyword evidence="9 10" id="KW-0961">Cell wall biogenesis/degradation</keyword>
<dbReference type="SUPFAM" id="SSF53623">
    <property type="entry name" value="MurD-like peptide ligases, catalytic domain"/>
    <property type="match status" value="1"/>
</dbReference>
<dbReference type="UniPathway" id="UPA00219"/>
<dbReference type="SUPFAM" id="SSF53244">
    <property type="entry name" value="MurD-like peptide ligases, peptide-binding domain"/>
    <property type="match status" value="1"/>
</dbReference>
<dbReference type="HAMAP" id="MF_02019">
    <property type="entry name" value="MurF"/>
    <property type="match status" value="1"/>
</dbReference>
<dbReference type="GO" id="GO:0005737">
    <property type="term" value="C:cytoplasm"/>
    <property type="evidence" value="ECO:0007669"/>
    <property type="project" value="UniProtKB-SubCell"/>
</dbReference>
<evidence type="ECO:0000256" key="3">
    <source>
        <dbReference type="ARBA" id="ARBA00022618"/>
    </source>
</evidence>
<evidence type="ECO:0000256" key="9">
    <source>
        <dbReference type="ARBA" id="ARBA00023316"/>
    </source>
</evidence>
<dbReference type="InterPro" id="IPR036615">
    <property type="entry name" value="Mur_ligase_C_dom_sf"/>
</dbReference>
<sequence length="499" mass="52071">MSEAVIRADANQDEISVSEPAGIIWTSLGLVTPLGARVSGGVPKGGVTGISIDTRTLQAGELFFAIHGANSDGHDYVARAFEKGALAAVVDEAHAGALTGLGPLYVVRDVLASLERLGVAARARVKARVVAVTGSVGKTSTKEALRLALTQGGAVHASVASYNNHWGVPLTLARMPKETRFGVFEIGMNHAGEITPLSEMARPHVAIITTVAPVHIENFASVEAIADAKAEIFDGLEPGGVAILHRDNPHYQRLYARAKASPAGHVASFGDHESAEARLIRVRLFSDYSIIEAQICGRRLHYRLGAPGRHLAMNSLAVLLAAKAFGVDLDAAAGALAFFTAQPGRGQRLTLAAADGPYALIDESYNANPASMRAAFELAGALPLPSPGRRIAVLGDMLELGLKGAAMHAELADDLRANHIDLVFAAGPLMKSLYDALPVSMQGAWRESASLLEPEVAAAVRAGDIVVVKGSNGSRMSVIVGALKQGAADRDAAQNGRTS</sequence>
<evidence type="ECO:0000256" key="5">
    <source>
        <dbReference type="ARBA" id="ARBA00022840"/>
    </source>
</evidence>
<dbReference type="Gene3D" id="3.40.1390.10">
    <property type="entry name" value="MurE/MurF, N-terminal domain"/>
    <property type="match status" value="1"/>
</dbReference>
<dbReference type="InterPro" id="IPR035911">
    <property type="entry name" value="MurE/MurF_N"/>
</dbReference>
<evidence type="ECO:0000256" key="11">
    <source>
        <dbReference type="RuleBase" id="RU004136"/>
    </source>
</evidence>
<comment type="caution">
    <text evidence="15">The sequence shown here is derived from an EMBL/GenBank/DDBJ whole genome shotgun (WGS) entry which is preliminary data.</text>
</comment>
<evidence type="ECO:0000256" key="10">
    <source>
        <dbReference type="HAMAP-Rule" id="MF_02019"/>
    </source>
</evidence>
<dbReference type="EMBL" id="CABFMQ020000002">
    <property type="protein sequence ID" value="VTZ48628.1"/>
    <property type="molecule type" value="Genomic_DNA"/>
</dbReference>
<dbReference type="SUPFAM" id="SSF63418">
    <property type="entry name" value="MurE/MurF N-terminal domain"/>
    <property type="match status" value="1"/>
</dbReference>
<organism evidence="15 16">
    <name type="scientific">Methylocella tundrae</name>
    <dbReference type="NCBI Taxonomy" id="227605"/>
    <lineage>
        <taxon>Bacteria</taxon>
        <taxon>Pseudomonadati</taxon>
        <taxon>Pseudomonadota</taxon>
        <taxon>Alphaproteobacteria</taxon>
        <taxon>Hyphomicrobiales</taxon>
        <taxon>Beijerinckiaceae</taxon>
        <taxon>Methylocella</taxon>
    </lineage>
</organism>
<dbReference type="GO" id="GO:0005524">
    <property type="term" value="F:ATP binding"/>
    <property type="evidence" value="ECO:0007669"/>
    <property type="project" value="UniProtKB-UniRule"/>
</dbReference>
<keyword evidence="2 10" id="KW-0436">Ligase</keyword>
<dbReference type="GO" id="GO:0047480">
    <property type="term" value="F:UDP-N-acetylmuramoyl-tripeptide-D-alanyl-D-alanine ligase activity"/>
    <property type="evidence" value="ECO:0007669"/>
    <property type="project" value="UniProtKB-UniRule"/>
</dbReference>
<evidence type="ECO:0000256" key="6">
    <source>
        <dbReference type="ARBA" id="ARBA00022960"/>
    </source>
</evidence>
<comment type="subcellular location">
    <subcellularLocation>
        <location evidence="10 11">Cytoplasm</location>
    </subcellularLocation>
</comment>
<dbReference type="GO" id="GO:0008360">
    <property type="term" value="P:regulation of cell shape"/>
    <property type="evidence" value="ECO:0007669"/>
    <property type="project" value="UniProtKB-KW"/>
</dbReference>
<dbReference type="GO" id="GO:0009252">
    <property type="term" value="P:peptidoglycan biosynthetic process"/>
    <property type="evidence" value="ECO:0007669"/>
    <property type="project" value="UniProtKB-UniRule"/>
</dbReference>
<keyword evidence="1 10" id="KW-0963">Cytoplasm</keyword>
<dbReference type="InterPro" id="IPR036565">
    <property type="entry name" value="Mur-like_cat_sf"/>
</dbReference>
<dbReference type="PANTHER" id="PTHR43024">
    <property type="entry name" value="UDP-N-ACETYLMURAMOYL-TRIPEPTIDE--D-ALANYL-D-ALANINE LIGASE"/>
    <property type="match status" value="1"/>
</dbReference>
<dbReference type="InterPro" id="IPR000713">
    <property type="entry name" value="Mur_ligase_N"/>
</dbReference>
<dbReference type="EC" id="6.3.2.10" evidence="10 11"/>
<dbReference type="NCBIfam" id="TIGR01143">
    <property type="entry name" value="murF"/>
    <property type="match status" value="1"/>
</dbReference>
<keyword evidence="6 10" id="KW-0133">Cell shape</keyword>
<dbReference type="InterPro" id="IPR013221">
    <property type="entry name" value="Mur_ligase_cen"/>
</dbReference>
<keyword evidence="16" id="KW-1185">Reference proteome</keyword>
<comment type="function">
    <text evidence="10 11">Involved in cell wall formation. Catalyzes the final step in the synthesis of UDP-N-acetylmuramoyl-pentapeptide, the precursor of murein.</text>
</comment>
<dbReference type="Proteomes" id="UP000485880">
    <property type="component" value="Unassembled WGS sequence"/>
</dbReference>
<keyword evidence="7 10" id="KW-0573">Peptidoglycan synthesis</keyword>
<keyword evidence="8 10" id="KW-0131">Cell cycle</keyword>
<name>A0A8B6M1C5_METTU</name>
<dbReference type="InterPro" id="IPR004101">
    <property type="entry name" value="Mur_ligase_C"/>
</dbReference>
<feature type="domain" description="Mur ligase central" evidence="14">
    <location>
        <begin position="132"/>
        <end position="322"/>
    </location>
</feature>
<gene>
    <name evidence="10 15" type="primary">murF</name>
    <name evidence="15" type="ORF">MPC4_100071</name>
</gene>
<reference evidence="15 16" key="1">
    <citation type="submission" date="2019-05" db="EMBL/GenBank/DDBJ databases">
        <authorList>
            <person name="Farhan Ul Haque M."/>
        </authorList>
    </citation>
    <scope>NUCLEOTIDE SEQUENCE [LARGE SCALE GENOMIC DNA]</scope>
    <source>
        <strain evidence="15">2</strain>
    </source>
</reference>
<dbReference type="GO" id="GO:0051301">
    <property type="term" value="P:cell division"/>
    <property type="evidence" value="ECO:0007669"/>
    <property type="project" value="UniProtKB-KW"/>
</dbReference>
<dbReference type="NCBIfam" id="NF010693">
    <property type="entry name" value="PRK14093.1"/>
    <property type="match status" value="1"/>
</dbReference>
<comment type="similarity">
    <text evidence="10">Belongs to the MurCDEF family. MurF subfamily.</text>
</comment>
<evidence type="ECO:0000259" key="13">
    <source>
        <dbReference type="Pfam" id="PF02875"/>
    </source>
</evidence>
<comment type="pathway">
    <text evidence="10 11">Cell wall biogenesis; peptidoglycan biosynthesis.</text>
</comment>
<dbReference type="InterPro" id="IPR005863">
    <property type="entry name" value="UDP-N-AcMur_synth"/>
</dbReference>
<accession>A0A8B6M1C5</accession>
<dbReference type="Pfam" id="PF01225">
    <property type="entry name" value="Mur_ligase"/>
    <property type="match status" value="1"/>
</dbReference>
<comment type="catalytic activity">
    <reaction evidence="10 11">
        <text>D-alanyl-D-alanine + UDP-N-acetyl-alpha-D-muramoyl-L-alanyl-gamma-D-glutamyl-meso-2,6-diaminopimelate + ATP = UDP-N-acetyl-alpha-D-muramoyl-L-alanyl-gamma-D-glutamyl-meso-2,6-diaminopimeloyl-D-alanyl-D-alanine + ADP + phosphate + H(+)</text>
        <dbReference type="Rhea" id="RHEA:28374"/>
        <dbReference type="ChEBI" id="CHEBI:15378"/>
        <dbReference type="ChEBI" id="CHEBI:30616"/>
        <dbReference type="ChEBI" id="CHEBI:43474"/>
        <dbReference type="ChEBI" id="CHEBI:57822"/>
        <dbReference type="ChEBI" id="CHEBI:61386"/>
        <dbReference type="ChEBI" id="CHEBI:83905"/>
        <dbReference type="ChEBI" id="CHEBI:456216"/>
        <dbReference type="EC" id="6.3.2.10"/>
    </reaction>
</comment>
<evidence type="ECO:0000256" key="8">
    <source>
        <dbReference type="ARBA" id="ARBA00023306"/>
    </source>
</evidence>